<organism evidence="2">
    <name type="scientific">Sesamum radiatum</name>
    <name type="common">Black benniseed</name>
    <dbReference type="NCBI Taxonomy" id="300843"/>
    <lineage>
        <taxon>Eukaryota</taxon>
        <taxon>Viridiplantae</taxon>
        <taxon>Streptophyta</taxon>
        <taxon>Embryophyta</taxon>
        <taxon>Tracheophyta</taxon>
        <taxon>Spermatophyta</taxon>
        <taxon>Magnoliopsida</taxon>
        <taxon>eudicotyledons</taxon>
        <taxon>Gunneridae</taxon>
        <taxon>Pentapetalae</taxon>
        <taxon>asterids</taxon>
        <taxon>lamiids</taxon>
        <taxon>Lamiales</taxon>
        <taxon>Pedaliaceae</taxon>
        <taxon>Sesamum</taxon>
    </lineage>
</organism>
<dbReference type="CDD" id="cd09272">
    <property type="entry name" value="RNase_HI_RT_Ty1"/>
    <property type="match status" value="1"/>
</dbReference>
<gene>
    <name evidence="2" type="ORF">Sradi_1875700</name>
</gene>
<dbReference type="InterPro" id="IPR013103">
    <property type="entry name" value="RVT_2"/>
</dbReference>
<protein>
    <submittedName>
        <fullName evidence="2">Retrovirus-related Pol polyprotein from transposon RE1</fullName>
    </submittedName>
</protein>
<reference evidence="2" key="2">
    <citation type="journal article" date="2024" name="Plant">
        <title>Genomic evolution and insights into agronomic trait innovations of Sesamum species.</title>
        <authorList>
            <person name="Miao H."/>
            <person name="Wang L."/>
            <person name="Qu L."/>
            <person name="Liu H."/>
            <person name="Sun Y."/>
            <person name="Le M."/>
            <person name="Wang Q."/>
            <person name="Wei S."/>
            <person name="Zheng Y."/>
            <person name="Lin W."/>
            <person name="Duan Y."/>
            <person name="Cao H."/>
            <person name="Xiong S."/>
            <person name="Wang X."/>
            <person name="Wei L."/>
            <person name="Li C."/>
            <person name="Ma Q."/>
            <person name="Ju M."/>
            <person name="Zhao R."/>
            <person name="Li G."/>
            <person name="Mu C."/>
            <person name="Tian Q."/>
            <person name="Mei H."/>
            <person name="Zhang T."/>
            <person name="Gao T."/>
            <person name="Zhang H."/>
        </authorList>
    </citation>
    <scope>NUCLEOTIDE SEQUENCE</scope>
    <source>
        <strain evidence="2">G02</strain>
    </source>
</reference>
<comment type="caution">
    <text evidence="2">The sequence shown here is derived from an EMBL/GenBank/DDBJ whole genome shotgun (WGS) entry which is preliminary data.</text>
</comment>
<proteinExistence type="predicted"/>
<evidence type="ECO:0000313" key="2">
    <source>
        <dbReference type="EMBL" id="KAL0409413.1"/>
    </source>
</evidence>
<accession>A0AAW2TYS7</accession>
<dbReference type="InterPro" id="IPR043502">
    <property type="entry name" value="DNA/RNA_pol_sf"/>
</dbReference>
<dbReference type="EMBL" id="JACGWJ010000007">
    <property type="protein sequence ID" value="KAL0409413.1"/>
    <property type="molecule type" value="Genomic_DNA"/>
</dbReference>
<reference evidence="2" key="1">
    <citation type="submission" date="2020-06" db="EMBL/GenBank/DDBJ databases">
        <authorList>
            <person name="Li T."/>
            <person name="Hu X."/>
            <person name="Zhang T."/>
            <person name="Song X."/>
            <person name="Zhang H."/>
            <person name="Dai N."/>
            <person name="Sheng W."/>
            <person name="Hou X."/>
            <person name="Wei L."/>
        </authorList>
    </citation>
    <scope>NUCLEOTIDE SEQUENCE</scope>
    <source>
        <strain evidence="2">G02</strain>
        <tissue evidence="2">Leaf</tissue>
    </source>
</reference>
<dbReference type="Pfam" id="PF07727">
    <property type="entry name" value="RVT_2"/>
    <property type="match status" value="2"/>
</dbReference>
<feature type="domain" description="Reverse transcriptase Ty1/copia-type" evidence="1">
    <location>
        <begin position="153"/>
        <end position="221"/>
    </location>
</feature>
<sequence>MICDGCGKICHDKRTCFKIHGVPDWYKELNEQKIRNYGRNNIVHVVQGSDTQKQKGVKEDRTSMTDVVMELMTVLKRLPNGPIQANHTEDYADTSSPTLTPPLAPSLPEIEPIHISPTPSVAASPMSLVPMLKPEENFSGKRLWLTRLKPLKTIIPAKGCTQVEGVDYTESFSPVARSITLRLFLGIASSYSWSVHQLDVNNVFLHGRLDEEVYMTPPEGYLSLVLFASYRDRFMVTTEGFLPLLVYVDNILIIGPNEELIVDVKQHLNALFTIKDLGYVKYFLGLEITRSFVGMNISQRKYITDIITDTGLTEAKPILTPLPKGVKLSAEIGALLTDPKRYRRLIGRLLYLGFTRPDVSFAVQQLSQFLHHPTDQHWAAALHVVRYLKGTASIGLFFPASPSFQLMAYAGADWGSCVDSRRSVTGYYVFLGSSLISWKTKKQNTVSRSSAEAEYHAMAAAVCELQWITYLLQDFQIVVSTQSLSGATIKLPFTSPLTPFFTNPLNTWISTAILFVTNTRKASSNPPICFQQTSGS</sequence>
<name>A0AAW2TYS7_SESRA</name>
<feature type="domain" description="Reverse transcriptase Ty1/copia-type" evidence="1">
    <location>
        <begin position="244"/>
        <end position="322"/>
    </location>
</feature>
<dbReference type="PANTHER" id="PTHR11439">
    <property type="entry name" value="GAG-POL-RELATED RETROTRANSPOSON"/>
    <property type="match status" value="1"/>
</dbReference>
<evidence type="ECO:0000259" key="1">
    <source>
        <dbReference type="Pfam" id="PF07727"/>
    </source>
</evidence>
<dbReference type="PANTHER" id="PTHR11439:SF465">
    <property type="entry name" value="REVERSE TRANSCRIPTASE TY1_COPIA-TYPE DOMAIN-CONTAINING PROTEIN"/>
    <property type="match status" value="1"/>
</dbReference>
<dbReference type="AlphaFoldDB" id="A0AAW2TYS7"/>
<dbReference type="SUPFAM" id="SSF56672">
    <property type="entry name" value="DNA/RNA polymerases"/>
    <property type="match status" value="1"/>
</dbReference>